<keyword evidence="2" id="KW-1185">Reference proteome</keyword>
<dbReference type="RefSeq" id="WP_046375391.1">
    <property type="nucleotide sequence ID" value="NZ_CP010429.1"/>
</dbReference>
<dbReference type="AlphaFoldDB" id="A0A0E3ZTE1"/>
<gene>
    <name evidence="1" type="ORF">SD10_01660</name>
</gene>
<protein>
    <recommendedName>
        <fullName evidence="3">Pentapeptide repeat-containing protein</fullName>
    </recommendedName>
</protein>
<dbReference type="PATRIC" id="fig|1379870.5.peg.364"/>
<organism evidence="1 2">
    <name type="scientific">Spirosoma radiotolerans</name>
    <dbReference type="NCBI Taxonomy" id="1379870"/>
    <lineage>
        <taxon>Bacteria</taxon>
        <taxon>Pseudomonadati</taxon>
        <taxon>Bacteroidota</taxon>
        <taxon>Cytophagia</taxon>
        <taxon>Cytophagales</taxon>
        <taxon>Cytophagaceae</taxon>
        <taxon>Spirosoma</taxon>
    </lineage>
</organism>
<evidence type="ECO:0008006" key="3">
    <source>
        <dbReference type="Google" id="ProtNLM"/>
    </source>
</evidence>
<dbReference type="OrthoDB" id="965965at2"/>
<proteinExistence type="predicted"/>
<evidence type="ECO:0000313" key="2">
    <source>
        <dbReference type="Proteomes" id="UP000033054"/>
    </source>
</evidence>
<dbReference type="HOGENOM" id="CLU_548296_0_0_10"/>
<dbReference type="STRING" id="1379870.SD10_01660"/>
<evidence type="ECO:0000313" key="1">
    <source>
        <dbReference type="EMBL" id="AKD53799.1"/>
    </source>
</evidence>
<accession>A0A0E3ZTE1</accession>
<sequence length="534" mass="62053">MYNAIDKVLSAVEFINIIDGTLRNNPTYEHFFKHVEDQPYKSVVIDDVIINEDIHLTDTFNTNEIIYIWGGTFNGVMYLDKGVFENSFYICGGEFKSSVNLGSTHNSYISIYNASFSVLRFSGGYYKGWVSISGKFDQLQIGGEAVFNYIFTLEDCEAKSLILISDGYFKDKFEISGKIIAEKFRIGTSRKDHSNPFFINELHFINENPINITVVNNPIINYMYFKNITVHKDSKLYFSDFKINQIIFDNFSNHGYISFKDINKSNFKNTTLKMLRFPEKYRRKEHEDLIRPILTLTNNNNIKAKISIEYSNLGKIDFIGCNLNEFNFEFAYSKITEVFLAGTNMPDLISVPVNKSEEFYKQQRLGYSQIKKIYENRGDFVESGNYYAKEMDSYFKSLSYSENGWEKLNLLLSKVSSNYGQSWIKGLISSLIVSVFLFSLYCNSLGYKLSLPATDHTLNNFHEIESYLLEFMNPLHKADYIPEQLYIFENHTKLSAEYIIPRKARVLDVLSRIVIGYFLYQFVQAFRRYGKKSA</sequence>
<dbReference type="KEGG" id="srd:SD10_01660"/>
<reference evidence="1 2" key="1">
    <citation type="journal article" date="2014" name="Curr. Microbiol.">
        <title>Spirosoma radiotolerans sp. nov., a gamma-radiation-resistant bacterium isolated from gamma ray-irradiated soil.</title>
        <authorList>
            <person name="Lee J.J."/>
            <person name="Srinivasan S."/>
            <person name="Lim S."/>
            <person name="Joe M."/>
            <person name="Im S."/>
            <person name="Bae S.I."/>
            <person name="Park K.R."/>
            <person name="Han J.H."/>
            <person name="Park S.H."/>
            <person name="Joo B.M."/>
            <person name="Park S.J."/>
            <person name="Kim M.K."/>
        </authorList>
    </citation>
    <scope>NUCLEOTIDE SEQUENCE [LARGE SCALE GENOMIC DNA]</scope>
    <source>
        <strain evidence="1 2">DG5A</strain>
    </source>
</reference>
<dbReference type="Proteomes" id="UP000033054">
    <property type="component" value="Chromosome"/>
</dbReference>
<name>A0A0E3ZTE1_9BACT</name>
<dbReference type="EMBL" id="CP010429">
    <property type="protein sequence ID" value="AKD53799.1"/>
    <property type="molecule type" value="Genomic_DNA"/>
</dbReference>